<gene>
    <name evidence="2" type="ORF">TSPGSL018_13045</name>
    <name evidence="3" type="ORF">TSPGSL018_30364</name>
</gene>
<sequence length="203" mass="23105">MATATAELLRENLEYLEQLKFSYSNDQDTERVERMQESYNGMLSTCLRKESDIRDTIKELSTAISSKQSELESYGSQDSVEGLMESLRHDIGKTQQRVKDMSREERELNEELEELLLKIKASKEHRLQEQRQTTLAEQRLRHELSLYAHVSRATLDADGDEAVSGAVSDPQGHDIRPFSTTLSDLRSAAGRSALVNELWGLID</sequence>
<dbReference type="EMBL" id="GBEZ01013112">
    <property type="protein sequence ID" value="JAC72843.1"/>
    <property type="molecule type" value="Transcribed_RNA"/>
</dbReference>
<evidence type="ECO:0000313" key="3">
    <source>
        <dbReference type="EMBL" id="JAC72843.1"/>
    </source>
</evidence>
<proteinExistence type="predicted"/>
<feature type="coiled-coil region" evidence="1">
    <location>
        <begin position="84"/>
        <end position="125"/>
    </location>
</feature>
<dbReference type="EMBL" id="GBEZ01019935">
    <property type="protein sequence ID" value="JAC66685.1"/>
    <property type="molecule type" value="Transcribed_RNA"/>
</dbReference>
<reference evidence="3" key="1">
    <citation type="submission" date="2014-05" db="EMBL/GenBank/DDBJ databases">
        <title>The transcriptome of the halophilic microalga Tetraselmis sp. GSL018 isolated from the Great Salt Lake, Utah.</title>
        <authorList>
            <person name="Jinkerson R.E."/>
            <person name="D'Adamo S."/>
            <person name="Posewitz M.C."/>
        </authorList>
    </citation>
    <scope>NUCLEOTIDE SEQUENCE</scope>
    <source>
        <strain evidence="3">GSL018</strain>
    </source>
</reference>
<dbReference type="AlphaFoldDB" id="A0A061RLG7"/>
<evidence type="ECO:0000313" key="2">
    <source>
        <dbReference type="EMBL" id="JAC66685.1"/>
    </source>
</evidence>
<organism evidence="3">
    <name type="scientific">Tetraselmis sp. GSL018</name>
    <dbReference type="NCBI Taxonomy" id="582737"/>
    <lineage>
        <taxon>Eukaryota</taxon>
        <taxon>Viridiplantae</taxon>
        <taxon>Chlorophyta</taxon>
        <taxon>core chlorophytes</taxon>
        <taxon>Chlorodendrophyceae</taxon>
        <taxon>Chlorodendrales</taxon>
        <taxon>Chlorodendraceae</taxon>
        <taxon>Tetraselmis</taxon>
    </lineage>
</organism>
<evidence type="ECO:0008006" key="4">
    <source>
        <dbReference type="Google" id="ProtNLM"/>
    </source>
</evidence>
<keyword evidence="1" id="KW-0175">Coiled coil</keyword>
<evidence type="ECO:0000256" key="1">
    <source>
        <dbReference type="SAM" id="Coils"/>
    </source>
</evidence>
<name>A0A061RLG7_9CHLO</name>
<protein>
    <recommendedName>
        <fullName evidence="4">Kinetochore protein Spc24</fullName>
    </recommendedName>
</protein>
<accession>A0A061RLG7</accession>